<gene>
    <name evidence="2" type="ORF">BamMEX5DRAFT_2368</name>
</gene>
<comment type="caution">
    <text evidence="2">The sequence shown here is derived from an EMBL/GenBank/DDBJ whole genome shotgun (WGS) entry which is preliminary data.</text>
</comment>
<accession>B1T3J8</accession>
<name>B1T3J8_9BURK</name>
<dbReference type="Proteomes" id="UP000004814">
    <property type="component" value="Unassembled WGS sequence"/>
</dbReference>
<sequence length="110" mass="11935">MRFERILIGASGFADGSTSLDAAPFELDKASTDLTDLGDVFEIAGMPFSGIPNSWLEAGAGMKKQWRMYGPNGAPLVDIDFDGHHGQQNPHAHNWDGTTRDHGWPVSILP</sequence>
<evidence type="ECO:0000313" key="2">
    <source>
        <dbReference type="EMBL" id="EDT41868.1"/>
    </source>
</evidence>
<dbReference type="EMBL" id="ABLK01000059">
    <property type="protein sequence ID" value="EDT41868.1"/>
    <property type="molecule type" value="Genomic_DNA"/>
</dbReference>
<feature type="region of interest" description="Disordered" evidence="1">
    <location>
        <begin position="79"/>
        <end position="110"/>
    </location>
</feature>
<evidence type="ECO:0000313" key="3">
    <source>
        <dbReference type="Proteomes" id="UP000004814"/>
    </source>
</evidence>
<evidence type="ECO:0000256" key="1">
    <source>
        <dbReference type="SAM" id="MobiDB-lite"/>
    </source>
</evidence>
<organism evidence="2 3">
    <name type="scientific">Burkholderia ambifaria MEX-5</name>
    <dbReference type="NCBI Taxonomy" id="396597"/>
    <lineage>
        <taxon>Bacteria</taxon>
        <taxon>Pseudomonadati</taxon>
        <taxon>Pseudomonadota</taxon>
        <taxon>Betaproteobacteria</taxon>
        <taxon>Burkholderiales</taxon>
        <taxon>Burkholderiaceae</taxon>
        <taxon>Burkholderia</taxon>
        <taxon>Burkholderia cepacia complex</taxon>
    </lineage>
</organism>
<dbReference type="PATRIC" id="fig|396597.7.peg.5780"/>
<proteinExistence type="predicted"/>
<reference evidence="2 3" key="1">
    <citation type="submission" date="2008-03" db="EMBL/GenBank/DDBJ databases">
        <title>Sequencing of the draft genome and assembly of Burkholderia ambifaria MEX-5.</title>
        <authorList>
            <consortium name="US DOE Joint Genome Institute (JGI-PGF)"/>
            <person name="Copeland A."/>
            <person name="Lucas S."/>
            <person name="Lapidus A."/>
            <person name="Glavina del Rio T."/>
            <person name="Dalin E."/>
            <person name="Tice H."/>
            <person name="Bruce D."/>
            <person name="Goodwin L."/>
            <person name="Pitluck S."/>
            <person name="Larimer F."/>
            <person name="Land M.L."/>
            <person name="Hauser L."/>
            <person name="Tiedje J."/>
            <person name="Richardson P."/>
        </authorList>
    </citation>
    <scope>NUCLEOTIDE SEQUENCE [LARGE SCALE GENOMIC DNA]</scope>
    <source>
        <strain evidence="2 3">MEX-5</strain>
    </source>
</reference>
<protein>
    <submittedName>
        <fullName evidence="2">Uncharacterized protein</fullName>
    </submittedName>
</protein>
<dbReference type="AlphaFoldDB" id="B1T3J8"/>